<organism evidence="2 3">
    <name type="scientific">Cordyceps confragosa</name>
    <name type="common">Lecanicillium lecanii</name>
    <dbReference type="NCBI Taxonomy" id="2714763"/>
    <lineage>
        <taxon>Eukaryota</taxon>
        <taxon>Fungi</taxon>
        <taxon>Dikarya</taxon>
        <taxon>Ascomycota</taxon>
        <taxon>Pezizomycotina</taxon>
        <taxon>Sordariomycetes</taxon>
        <taxon>Hypocreomycetidae</taxon>
        <taxon>Hypocreales</taxon>
        <taxon>Cordycipitaceae</taxon>
        <taxon>Akanthomyces</taxon>
    </lineage>
</organism>
<proteinExistence type="predicted"/>
<dbReference type="Proteomes" id="UP000243081">
    <property type="component" value="Unassembled WGS sequence"/>
</dbReference>
<dbReference type="EMBL" id="LUKN01003277">
    <property type="protein sequence ID" value="OAQ97647.1"/>
    <property type="molecule type" value="Genomic_DNA"/>
</dbReference>
<feature type="domain" description="Aminoglycoside phosphotransferase" evidence="1">
    <location>
        <begin position="92"/>
        <end position="322"/>
    </location>
</feature>
<evidence type="ECO:0000313" key="2">
    <source>
        <dbReference type="EMBL" id="OAQ97647.1"/>
    </source>
</evidence>
<reference evidence="2 3" key="1">
    <citation type="submission" date="2016-03" db="EMBL/GenBank/DDBJ databases">
        <title>Fine-scale spatial genetic structure of a fungal parasite of coffee scale insects.</title>
        <authorList>
            <person name="Jackson D."/>
            <person name="Zemenick K.A."/>
            <person name="Malloure B."/>
            <person name="Quandt C.A."/>
            <person name="James T.Y."/>
        </authorList>
    </citation>
    <scope>NUCLEOTIDE SEQUENCE [LARGE SCALE GENOMIC DNA]</scope>
    <source>
        <strain evidence="2 3">UM487</strain>
    </source>
</reference>
<dbReference type="Gene3D" id="3.90.1200.10">
    <property type="match status" value="1"/>
</dbReference>
<keyword evidence="3" id="KW-1185">Reference proteome</keyword>
<dbReference type="PANTHER" id="PTHR21310">
    <property type="entry name" value="AMINOGLYCOSIDE PHOSPHOTRANSFERASE-RELATED-RELATED"/>
    <property type="match status" value="1"/>
</dbReference>
<dbReference type="OrthoDB" id="4866437at2759"/>
<dbReference type="InterPro" id="IPR051678">
    <property type="entry name" value="AGP_Transferase"/>
</dbReference>
<evidence type="ECO:0000259" key="1">
    <source>
        <dbReference type="Pfam" id="PF01636"/>
    </source>
</evidence>
<evidence type="ECO:0000313" key="3">
    <source>
        <dbReference type="Proteomes" id="UP000243081"/>
    </source>
</evidence>
<dbReference type="AlphaFoldDB" id="A0A179I4V9"/>
<comment type="caution">
    <text evidence="2">The sequence shown here is derived from an EMBL/GenBank/DDBJ whole genome shotgun (WGS) entry which is preliminary data.</text>
</comment>
<protein>
    <recommendedName>
        <fullName evidence="1">Aminoglycoside phosphotransferase domain-containing protein</fullName>
    </recommendedName>
</protein>
<accession>A0A179I4V9</accession>
<dbReference type="InterPro" id="IPR002575">
    <property type="entry name" value="Aminoglycoside_PTrfase"/>
</dbReference>
<gene>
    <name evidence="2" type="ORF">LLEC1_05614</name>
</gene>
<sequence length="451" mass="51745">MDLIRALQSVWASVWSFVATCWRRVIYGTKSTDTELGTDRFPRPPKTTKEAADAFVQSLLPAAVKGLASRYNNGKACELLGRLYGSFNVCFFVKFEECGTEWVIRIPIEPRLHRPWHKLRSEVATLKYIRSHTTIPIPTVRAFGKDAVLTSDKSTTQMFLISDRLPGLPLKEDRLAEADDVTRRTFLRQLFEYLAQLRSLEFHRIGSLMPTTTRDPVIGETQSFSTNDLGIQIPSFTSARGYMLSQYNILHQCAARPVADYSEADCRYELFALDSLREPCNRFISESQDQGPFILHHPDLHLSNILVDDSLNIQGIVDWEFANTVPLQLFTPPLWAVQQEPGLEWLSLYFFTELYMAAEDDTRLQGLFSEWYPEGLKLKEAFYFARMLRHPADMTEVFSKHFAQTSGDLQKDLSNFFAQNHEAALEAERRASENARWTQFLLDNGMHVCDK</sequence>
<dbReference type="Pfam" id="PF01636">
    <property type="entry name" value="APH"/>
    <property type="match status" value="1"/>
</dbReference>
<dbReference type="SUPFAM" id="SSF56112">
    <property type="entry name" value="Protein kinase-like (PK-like)"/>
    <property type="match status" value="1"/>
</dbReference>
<dbReference type="OMA" id="DCRYELF"/>
<dbReference type="InterPro" id="IPR011009">
    <property type="entry name" value="Kinase-like_dom_sf"/>
</dbReference>
<name>A0A179I4V9_CORDF</name>
<dbReference type="PANTHER" id="PTHR21310:SF37">
    <property type="entry name" value="AMINOGLYCOSIDE PHOSPHOTRANSFERASE DOMAIN-CONTAINING PROTEIN"/>
    <property type="match status" value="1"/>
</dbReference>